<comment type="caution">
    <text evidence="1">The sequence shown here is derived from an EMBL/GenBank/DDBJ whole genome shotgun (WGS) entry which is preliminary data.</text>
</comment>
<organism evidence="1 2">
    <name type="scientific">Stella humosa</name>
    <dbReference type="NCBI Taxonomy" id="94"/>
    <lineage>
        <taxon>Bacteria</taxon>
        <taxon>Pseudomonadati</taxon>
        <taxon>Pseudomonadota</taxon>
        <taxon>Alphaproteobacteria</taxon>
        <taxon>Rhodospirillales</taxon>
        <taxon>Stellaceae</taxon>
        <taxon>Stella</taxon>
    </lineage>
</organism>
<name>A0A3N1LK40_9PROT</name>
<sequence>MILTTFDAAALPAALAGFAERLMDQGPAGRTAAARAFARIAASGRHGGPEDTAARRAQAVAFARSLGIPTLAEAPADAFSWDGSVLRTDSEAWVILHEVAHWLLAPPWRRGLRDFGLGAGPETGRKPEADQDRRLDETALAAEEAEASLLGILLEAALDQPALHAFLEQNWLEGWQRPSTADYFAAVVGRLLAQGMIDADGWPTAAPRRTSHRAA</sequence>
<reference evidence="1 2" key="1">
    <citation type="submission" date="2018-11" db="EMBL/GenBank/DDBJ databases">
        <title>Genomic Encyclopedia of Type Strains, Phase IV (KMG-IV): sequencing the most valuable type-strain genomes for metagenomic binning, comparative biology and taxonomic classification.</title>
        <authorList>
            <person name="Goeker M."/>
        </authorList>
    </citation>
    <scope>NUCLEOTIDE SEQUENCE [LARGE SCALE GENOMIC DNA]</scope>
    <source>
        <strain evidence="1 2">DSM 5900</strain>
    </source>
</reference>
<dbReference type="OrthoDB" id="7270662at2"/>
<keyword evidence="2" id="KW-1185">Reference proteome</keyword>
<dbReference type="Proteomes" id="UP000278222">
    <property type="component" value="Unassembled WGS sequence"/>
</dbReference>
<protein>
    <recommendedName>
        <fullName evidence="3">Elongation factor P hydroxylase</fullName>
    </recommendedName>
</protein>
<dbReference type="EMBL" id="RJKX01000014">
    <property type="protein sequence ID" value="ROP90796.1"/>
    <property type="molecule type" value="Genomic_DNA"/>
</dbReference>
<accession>A0A3N1LK40</accession>
<evidence type="ECO:0008006" key="3">
    <source>
        <dbReference type="Google" id="ProtNLM"/>
    </source>
</evidence>
<evidence type="ECO:0000313" key="1">
    <source>
        <dbReference type="EMBL" id="ROP90796.1"/>
    </source>
</evidence>
<proteinExistence type="predicted"/>
<dbReference type="RefSeq" id="WP_123690192.1">
    <property type="nucleotide sequence ID" value="NZ_AP019700.1"/>
</dbReference>
<evidence type="ECO:0000313" key="2">
    <source>
        <dbReference type="Proteomes" id="UP000278222"/>
    </source>
</evidence>
<dbReference type="AlphaFoldDB" id="A0A3N1LK40"/>
<gene>
    <name evidence="1" type="ORF">EDC65_2655</name>
</gene>